<evidence type="ECO:0000256" key="2">
    <source>
        <dbReference type="ARBA" id="ARBA00007018"/>
    </source>
</evidence>
<proteinExistence type="inferred from homology"/>
<comment type="subcellular location">
    <subcellularLocation>
        <location evidence="1">Membrane</location>
        <topology evidence="1">Multi-pass membrane protein</topology>
    </subcellularLocation>
</comment>
<feature type="binding site" evidence="6">
    <location>
        <position position="169"/>
    </location>
    <ligand>
        <name>Zn(2+)</name>
        <dbReference type="ChEBI" id="CHEBI:29105"/>
    </ligand>
</feature>
<feature type="binding site" evidence="6">
    <location>
        <position position="317"/>
    </location>
    <ligand>
        <name>Zn(2+)</name>
        <dbReference type="ChEBI" id="CHEBI:29105"/>
    </ligand>
</feature>
<feature type="transmembrane region" description="Helical" evidence="7">
    <location>
        <begin position="275"/>
        <end position="295"/>
    </location>
</feature>
<dbReference type="GO" id="GO:0046872">
    <property type="term" value="F:metal ion binding"/>
    <property type="evidence" value="ECO:0007669"/>
    <property type="project" value="UniProtKB-KW"/>
</dbReference>
<evidence type="ECO:0000256" key="1">
    <source>
        <dbReference type="ARBA" id="ARBA00004141"/>
    </source>
</evidence>
<organism evidence="8">
    <name type="scientific">Photinus pyralis</name>
    <name type="common">Common eastern firefly</name>
    <name type="synonym">Lampyris pyralis</name>
    <dbReference type="NCBI Taxonomy" id="7054"/>
    <lineage>
        <taxon>Eukaryota</taxon>
        <taxon>Metazoa</taxon>
        <taxon>Ecdysozoa</taxon>
        <taxon>Arthropoda</taxon>
        <taxon>Hexapoda</taxon>
        <taxon>Insecta</taxon>
        <taxon>Pterygota</taxon>
        <taxon>Neoptera</taxon>
        <taxon>Endopterygota</taxon>
        <taxon>Coleoptera</taxon>
        <taxon>Polyphaga</taxon>
        <taxon>Elateriformia</taxon>
        <taxon>Elateroidea</taxon>
        <taxon>Lampyridae</taxon>
        <taxon>Lampyrinae</taxon>
        <taxon>Photinus</taxon>
    </lineage>
</organism>
<keyword evidence="5 7" id="KW-0472">Membrane</keyword>
<feature type="binding site" evidence="6">
    <location>
        <position position="313"/>
    </location>
    <ligand>
        <name>Zn(2+)</name>
        <dbReference type="ChEBI" id="CHEBI:29105"/>
    </ligand>
</feature>
<keyword evidence="6" id="KW-0862">Zinc</keyword>
<dbReference type="GO" id="GO:0038023">
    <property type="term" value="F:signaling receptor activity"/>
    <property type="evidence" value="ECO:0007669"/>
    <property type="project" value="TreeGrafter"/>
</dbReference>
<feature type="transmembrane region" description="Helical" evidence="7">
    <location>
        <begin position="213"/>
        <end position="231"/>
    </location>
</feature>
<dbReference type="GO" id="GO:0016020">
    <property type="term" value="C:membrane"/>
    <property type="evidence" value="ECO:0007669"/>
    <property type="project" value="UniProtKB-SubCell"/>
</dbReference>
<reference evidence="8" key="1">
    <citation type="journal article" date="2016" name="Sci. Rep.">
        <title>Molecular characterization of firefly nuptial gifts: a multi-omics approach sheds light on postcopulatory sexual selection.</title>
        <authorList>
            <person name="Al-Wathiqui N."/>
            <person name="Fallon T.R."/>
            <person name="South A."/>
            <person name="Weng J.K."/>
            <person name="Lewis S.M."/>
        </authorList>
    </citation>
    <scope>NUCLEOTIDE SEQUENCE</scope>
</reference>
<name>A0A1Y1KQ52_PHOPY</name>
<comment type="similarity">
    <text evidence="2">Belongs to the ADIPOR family.</text>
</comment>
<dbReference type="AlphaFoldDB" id="A0A1Y1KQ52"/>
<evidence type="ECO:0000313" key="8">
    <source>
        <dbReference type="EMBL" id="JAV61805.1"/>
    </source>
</evidence>
<feature type="transmembrane region" description="Helical" evidence="7">
    <location>
        <begin position="315"/>
        <end position="335"/>
    </location>
</feature>
<dbReference type="InterPro" id="IPR004254">
    <property type="entry name" value="AdipoR/HlyIII-related"/>
</dbReference>
<keyword evidence="6" id="KW-0479">Metal-binding</keyword>
<dbReference type="PANTHER" id="PTHR20855">
    <property type="entry name" value="ADIPOR/PROGESTIN RECEPTOR-RELATED"/>
    <property type="match status" value="1"/>
</dbReference>
<keyword evidence="4 7" id="KW-1133">Transmembrane helix</keyword>
<feature type="transmembrane region" description="Helical" evidence="7">
    <location>
        <begin position="118"/>
        <end position="137"/>
    </location>
</feature>
<evidence type="ECO:0000256" key="4">
    <source>
        <dbReference type="ARBA" id="ARBA00022989"/>
    </source>
</evidence>
<keyword evidence="3 7" id="KW-0812">Transmembrane</keyword>
<evidence type="ECO:0000256" key="7">
    <source>
        <dbReference type="SAM" id="Phobius"/>
    </source>
</evidence>
<evidence type="ECO:0000256" key="6">
    <source>
        <dbReference type="PIRSR" id="PIRSR604254-1"/>
    </source>
</evidence>
<dbReference type="Pfam" id="PF03006">
    <property type="entry name" value="HlyIII"/>
    <property type="match status" value="1"/>
</dbReference>
<dbReference type="PANTHER" id="PTHR20855:SF15">
    <property type="entry name" value="PROGESTIN AND ADIPOQ RECEPTOR FAMILY MEMBER 3"/>
    <property type="match status" value="1"/>
</dbReference>
<dbReference type="EMBL" id="GEZM01081196">
    <property type="protein sequence ID" value="JAV61805.1"/>
    <property type="molecule type" value="Transcribed_RNA"/>
</dbReference>
<feature type="transmembrane region" description="Helical" evidence="7">
    <location>
        <begin position="243"/>
        <end position="263"/>
    </location>
</feature>
<sequence>MTVSIPPKCDVSKTDTNDNETCCTNKNDTSTDHTGSLLSTCDDDENVNDPILEESESKCKKEICEHHKPNGEMRLYSLKDAPEYLQHNVFILTGYRGILNTKLCIESIFWWTNETINIWSHLFGWLLFVGLTIYDLSLLNLHASFLDKLCVAMLLICFQVCMGLSAVYHTFSCRSEDDCNYYLSLDLFGIALSLLAIYMSGIYYAFWCHQAMLNFYLVTIFLIFCGAMALQHPKLNANTNVKMFVFVLWAAYGIVPTIHWTFIMGGFANPLVSMLIPRVMGMYSISGTAFLIYLTKVPERFCAGKFDYLGHSHQWWHLFVVGALYYWHNTGIMYAEYRMNHGCATSLRLDY</sequence>
<evidence type="ECO:0000256" key="5">
    <source>
        <dbReference type="ARBA" id="ARBA00023136"/>
    </source>
</evidence>
<evidence type="ECO:0008006" key="9">
    <source>
        <dbReference type="Google" id="ProtNLM"/>
    </source>
</evidence>
<feature type="transmembrane region" description="Helical" evidence="7">
    <location>
        <begin position="181"/>
        <end position="206"/>
    </location>
</feature>
<evidence type="ECO:0000256" key="3">
    <source>
        <dbReference type="ARBA" id="ARBA00022692"/>
    </source>
</evidence>
<accession>A0A1Y1KQ52</accession>
<protein>
    <recommendedName>
        <fullName evidence="9">Progestin and adipoQ receptor family member 3</fullName>
    </recommendedName>
</protein>
<feature type="transmembrane region" description="Helical" evidence="7">
    <location>
        <begin position="149"/>
        <end position="169"/>
    </location>
</feature>